<dbReference type="VEuPathDB" id="FungiDB:NEUTE1DRAFT_102779"/>
<dbReference type="Proteomes" id="UP000008065">
    <property type="component" value="Unassembled WGS sequence"/>
</dbReference>
<dbReference type="RefSeq" id="XP_009853186.1">
    <property type="nucleotide sequence ID" value="XM_009854884.1"/>
</dbReference>
<accession>F8MTL2</accession>
<feature type="region of interest" description="Disordered" evidence="1">
    <location>
        <begin position="255"/>
        <end position="306"/>
    </location>
</feature>
<sequence>MEENSADPSWAATKLTTESPLLPSQPFHNGTKNGFQSSSLPHLGDFITKLIEDAYKLQSANAELERTKQLLREAEDKLASSEESKSHLSTEIDRTKQQLRRAENALKREQKMTERLEADNVSLKASLRNHQDLLNGTESLRIRAENKLRAVDSRTTILEAVIRKKNEALEQKDEEMQFKIHSYRDRLRKIEGQFRKTWSIIRLLAASNFCGVKDGLISGYVQATDYAAARNDNHRLQIPTAKLVRSRVQFKSGTPQLNPSLFFPSDGIPPASSRMQLKPPSDTNARVAGTSSEQQTVPKSAEANVPKMENTMLAAENEKLKAELEDVKQELRMAKIKVEMEEKAREQEAEKLQKANESLEAAQRKIASMKEANTDMVLAFHTTGHQLHKATEEAISAQHARDALQKELEGIKFVRAALESELGAKERELCKSRAEMSLQGECLETTKQRLLAVENMLHNSRKTSTTVASELEFTKQILQDANNEIGARASAQAALQTELEDTKHKLHLAMKEKASSETERKLLNSSLAMTKLHLSRVDAALAACMSENNVLKGFVSGQSTTTETAVSQIVDKIAALDHSIKGRLSAVENSVISTLGELHNGVQSNVELVEGLKLQLSEAKLPADEETSMPASLKLRLQEVVEESKRLTQAGSVAEDPDAADPKTSHEVNEIFGDYLTHVVEKMVKEEKAVQEAIRKARERIIKHQDWLYRFRKVIGQDESIFDELTHVGLRFKCWERSESLIKILFEVEEQYDDVLDHLDTILEECDEMVKGREAVLEL</sequence>
<dbReference type="EMBL" id="GL891306">
    <property type="protein sequence ID" value="EGO55344.1"/>
    <property type="molecule type" value="Genomic_DNA"/>
</dbReference>
<evidence type="ECO:0000256" key="1">
    <source>
        <dbReference type="SAM" id="MobiDB-lite"/>
    </source>
</evidence>
<proteinExistence type="predicted"/>
<organism evidence="2 3">
    <name type="scientific">Neurospora tetrasperma (strain FGSC 2508 / ATCC MYA-4615 / P0657)</name>
    <dbReference type="NCBI Taxonomy" id="510951"/>
    <lineage>
        <taxon>Eukaryota</taxon>
        <taxon>Fungi</taxon>
        <taxon>Dikarya</taxon>
        <taxon>Ascomycota</taxon>
        <taxon>Pezizomycotina</taxon>
        <taxon>Sordariomycetes</taxon>
        <taxon>Sordariomycetidae</taxon>
        <taxon>Sordariales</taxon>
        <taxon>Sordariaceae</taxon>
        <taxon>Neurospora</taxon>
    </lineage>
</organism>
<dbReference type="KEGG" id="nte:NEUTE1DRAFT102779"/>
<protein>
    <submittedName>
        <fullName evidence="2">Uncharacterized protein</fullName>
    </submittedName>
</protein>
<dbReference type="GeneID" id="20821951"/>
<reference evidence="3" key="1">
    <citation type="journal article" date="2011" name="Genetics">
        <title>Massive changes in genome architecture accompany the transition to self-fertility in the filamentous fungus Neurospora tetrasperma.</title>
        <authorList>
            <person name="Ellison C.E."/>
            <person name="Stajich J.E."/>
            <person name="Jacobson D.J."/>
            <person name="Natvig D.O."/>
            <person name="Lapidus A."/>
            <person name="Foster B."/>
            <person name="Aerts A."/>
            <person name="Riley R."/>
            <person name="Lindquist E.A."/>
            <person name="Grigoriev I.V."/>
            <person name="Taylor J.W."/>
        </authorList>
    </citation>
    <scope>NUCLEOTIDE SEQUENCE [LARGE SCALE GENOMIC DNA]</scope>
    <source>
        <strain evidence="3">FGSC 2508 / P0657</strain>
    </source>
</reference>
<dbReference type="AlphaFoldDB" id="F8MTL2"/>
<feature type="region of interest" description="Disordered" evidence="1">
    <location>
        <begin position="75"/>
        <end position="98"/>
    </location>
</feature>
<evidence type="ECO:0000313" key="3">
    <source>
        <dbReference type="Proteomes" id="UP000008065"/>
    </source>
</evidence>
<name>F8MTL2_NEUT8</name>
<dbReference type="HOGENOM" id="CLU_359450_0_0_1"/>
<evidence type="ECO:0000313" key="2">
    <source>
        <dbReference type="EMBL" id="EGO55344.1"/>
    </source>
</evidence>
<gene>
    <name evidence="2" type="ORF">NEUTE1DRAFT_102779</name>
</gene>
<dbReference type="OrthoDB" id="4585693at2759"/>
<keyword evidence="3" id="KW-1185">Reference proteome</keyword>
<feature type="compositionally biased region" description="Polar residues" evidence="1">
    <location>
        <begin position="281"/>
        <end position="298"/>
    </location>
</feature>
<feature type="compositionally biased region" description="Polar residues" evidence="1">
    <location>
        <begin position="26"/>
        <end position="36"/>
    </location>
</feature>
<feature type="region of interest" description="Disordered" evidence="1">
    <location>
        <begin position="1"/>
        <end position="36"/>
    </location>
</feature>